<reference evidence="1" key="1">
    <citation type="submission" date="2018-05" db="EMBL/GenBank/DDBJ databases">
        <authorList>
            <person name="Lanie J.A."/>
            <person name="Ng W.-L."/>
            <person name="Kazmierczak K.M."/>
            <person name="Andrzejewski T.M."/>
            <person name="Davidsen T.M."/>
            <person name="Wayne K.J."/>
            <person name="Tettelin H."/>
            <person name="Glass J.I."/>
            <person name="Rusch D."/>
            <person name="Podicherti R."/>
            <person name="Tsui H.-C.T."/>
            <person name="Winkler M.E."/>
        </authorList>
    </citation>
    <scope>NUCLEOTIDE SEQUENCE</scope>
</reference>
<protein>
    <submittedName>
        <fullName evidence="1">Uncharacterized protein</fullName>
    </submittedName>
</protein>
<name>A0A382LMT5_9ZZZZ</name>
<evidence type="ECO:0000313" key="1">
    <source>
        <dbReference type="EMBL" id="SVC38124.1"/>
    </source>
</evidence>
<sequence length="72" mass="8282">MGSVFVGVWRPRQDSNLRPIASYHCSFRCRRRAVCGLDFIFTDGIYRSVLPVKSLHLPAFAGLARYCHHRLC</sequence>
<dbReference type="EMBL" id="UINC01088145">
    <property type="protein sequence ID" value="SVC38124.1"/>
    <property type="molecule type" value="Genomic_DNA"/>
</dbReference>
<proteinExistence type="predicted"/>
<organism evidence="1">
    <name type="scientific">marine metagenome</name>
    <dbReference type="NCBI Taxonomy" id="408172"/>
    <lineage>
        <taxon>unclassified sequences</taxon>
        <taxon>metagenomes</taxon>
        <taxon>ecological metagenomes</taxon>
    </lineage>
</organism>
<dbReference type="AlphaFoldDB" id="A0A382LMT5"/>
<gene>
    <name evidence="1" type="ORF">METZ01_LOCUS290978</name>
</gene>
<accession>A0A382LMT5</accession>